<protein>
    <recommendedName>
        <fullName evidence="3">NADH dehydrogenase [ubiquinone] flavoprotein 3, mitochondrial</fullName>
    </recommendedName>
</protein>
<dbReference type="Pfam" id="PF15880">
    <property type="entry name" value="NDUFV3"/>
    <property type="match status" value="1"/>
</dbReference>
<dbReference type="EnsemblMetazoa" id="CLYHEMT015796.3">
    <property type="protein sequence ID" value="CLYHEMP015796.3"/>
    <property type="gene ID" value="CLYHEMG015796"/>
</dbReference>
<dbReference type="GO" id="GO:0005739">
    <property type="term" value="C:mitochondrion"/>
    <property type="evidence" value="ECO:0007669"/>
    <property type="project" value="InterPro"/>
</dbReference>
<sequence length="102" mass="11526">MSSTQLIRSLRQPLQQCVYRTTVRSLSTARTVSCKVTDKGSVDVGAKQPSPAAEPSIPQDQAAFDEYNANYKCPEYYKYDEFAFYDIENDMQSSRIEQPSAL</sequence>
<reference evidence="1" key="1">
    <citation type="submission" date="2021-01" db="UniProtKB">
        <authorList>
            <consortium name="EnsemblMetazoa"/>
        </authorList>
    </citation>
    <scope>IDENTIFICATION</scope>
</reference>
<dbReference type="Proteomes" id="UP000594262">
    <property type="component" value="Unplaced"/>
</dbReference>
<evidence type="ECO:0000313" key="1">
    <source>
        <dbReference type="EnsemblMetazoa" id="CLYHEMP015796.3"/>
    </source>
</evidence>
<keyword evidence="2" id="KW-1185">Reference proteome</keyword>
<dbReference type="EnsemblMetazoa" id="CLYHEMT015796.4">
    <property type="protein sequence ID" value="CLYHEMP015796.4"/>
    <property type="gene ID" value="CLYHEMG015796"/>
</dbReference>
<proteinExistence type="predicted"/>
<dbReference type="InterPro" id="IPR026193">
    <property type="entry name" value="NDUFV3"/>
</dbReference>
<dbReference type="GO" id="GO:0045271">
    <property type="term" value="C:respiratory chain complex I"/>
    <property type="evidence" value="ECO:0007669"/>
    <property type="project" value="InterPro"/>
</dbReference>
<organism evidence="1 2">
    <name type="scientific">Clytia hemisphaerica</name>
    <dbReference type="NCBI Taxonomy" id="252671"/>
    <lineage>
        <taxon>Eukaryota</taxon>
        <taxon>Metazoa</taxon>
        <taxon>Cnidaria</taxon>
        <taxon>Hydrozoa</taxon>
        <taxon>Hydroidolina</taxon>
        <taxon>Leptothecata</taxon>
        <taxon>Obeliida</taxon>
        <taxon>Clytiidae</taxon>
        <taxon>Clytia</taxon>
    </lineage>
</organism>
<accession>A0A7M6DM72</accession>
<name>A0A7M6DM72_9CNID</name>
<evidence type="ECO:0008006" key="3">
    <source>
        <dbReference type="Google" id="ProtNLM"/>
    </source>
</evidence>
<evidence type="ECO:0000313" key="2">
    <source>
        <dbReference type="Proteomes" id="UP000594262"/>
    </source>
</evidence>
<dbReference type="AlphaFoldDB" id="A0A7M6DM72"/>